<feature type="region of interest" description="Disordered" evidence="2">
    <location>
        <begin position="379"/>
        <end position="399"/>
    </location>
</feature>
<gene>
    <name evidence="5" type="primary">nreA</name>
    <name evidence="5" type="ORF">ACFQJ9_13140</name>
</gene>
<evidence type="ECO:0000256" key="1">
    <source>
        <dbReference type="HAMAP-Rule" id="MF_02096"/>
    </source>
</evidence>
<dbReference type="InterPro" id="IPR006978">
    <property type="entry name" value="Nre_N"/>
</dbReference>
<dbReference type="PANTHER" id="PTHR38136">
    <property type="entry name" value="DNA REPAIR PROTEIN"/>
    <property type="match status" value="1"/>
</dbReference>
<dbReference type="PANTHER" id="PTHR38136:SF2">
    <property type="entry name" value="DNA REPAIR PROTEIN"/>
    <property type="match status" value="1"/>
</dbReference>
<dbReference type="InterPro" id="IPR033167">
    <property type="entry name" value="Nre"/>
</dbReference>
<evidence type="ECO:0000259" key="4">
    <source>
        <dbReference type="Pfam" id="PF04895"/>
    </source>
</evidence>
<dbReference type="NCBIfam" id="NF041387">
    <property type="entry name" value="DNArepr_NreA_Halo"/>
    <property type="match status" value="1"/>
</dbReference>
<proteinExistence type="inferred from homology"/>
<sequence>MQLDEYIEGMQPDEAAERRRLAEEKSYEILDYVDEVARNFESTLQGDSLYGATAPSVFVGRSSYPNVSAGILSPMETSEDAEQFATSGEWYQQGLDIDNVLQYRTGLLNSQRSAKVDVEDVWDGFVGVQREVAIADRPVDVEIGLSDTPEFDPEQYTTPVANAPSGPNARAESADLAENPHVPRVVEKTLEDDDWQAQGAMTYLYRRGLDVYEINRVLSVGALGQGENRRLVPTRWSITAVDDTIGKFLRGQIRNRPSVDKTEVWVNEYMGNRYWVVLAPGQWEFELVEMKAPGSIWNPDPTDDTWMASASEGYEGRTSYVDETSGAYYASRLGVLEHLADRGRQAKVLVLREVSDDYWAPVGVWQIRESIRNAFEGTPLDGGEHGGAEADVPAGEPGEAETFHDAVRSIAPHLPVSLGALRRKSTMVSGLQTGLSDFS</sequence>
<feature type="domain" description="Archaeal Nre C-terminal" evidence="4">
    <location>
        <begin position="312"/>
        <end position="380"/>
    </location>
</feature>
<dbReference type="Pfam" id="PF04894">
    <property type="entry name" value="Nre_N"/>
    <property type="match status" value="1"/>
</dbReference>
<organism evidence="5 6">
    <name type="scientific">Halospeciosus flavus</name>
    <dbReference type="NCBI Taxonomy" id="3032283"/>
    <lineage>
        <taxon>Archaea</taxon>
        <taxon>Methanobacteriati</taxon>
        <taxon>Methanobacteriota</taxon>
        <taxon>Stenosarchaea group</taxon>
        <taxon>Halobacteria</taxon>
        <taxon>Halobacteriales</taxon>
        <taxon>Halobacteriaceae</taxon>
        <taxon>Halospeciosus</taxon>
    </lineage>
</organism>
<comment type="caution">
    <text evidence="1">Lacks conserved residue(s) required for the propagation of feature annotation.</text>
</comment>
<dbReference type="Proteomes" id="UP001596447">
    <property type="component" value="Unassembled WGS sequence"/>
</dbReference>
<evidence type="ECO:0000313" key="6">
    <source>
        <dbReference type="Proteomes" id="UP001596447"/>
    </source>
</evidence>
<evidence type="ECO:0000259" key="3">
    <source>
        <dbReference type="Pfam" id="PF04894"/>
    </source>
</evidence>
<protein>
    <recommendedName>
        <fullName evidence="1">DNA repair protein</fullName>
    </recommendedName>
</protein>
<comment type="caution">
    <text evidence="5">The sequence shown here is derived from an EMBL/GenBank/DDBJ whole genome shotgun (WGS) entry which is preliminary data.</text>
</comment>
<dbReference type="InterPro" id="IPR053546">
    <property type="entry name" value="Nre_DNA_repair"/>
</dbReference>
<evidence type="ECO:0000256" key="2">
    <source>
        <dbReference type="SAM" id="MobiDB-lite"/>
    </source>
</evidence>
<dbReference type="HAMAP" id="MF_02096">
    <property type="entry name" value="Nre"/>
    <property type="match status" value="1"/>
</dbReference>
<comment type="similarity">
    <text evidence="1">Belongs to the Nre family.</text>
</comment>
<reference evidence="5 6" key="1">
    <citation type="journal article" date="2019" name="Int. J. Syst. Evol. Microbiol.">
        <title>The Global Catalogue of Microorganisms (GCM) 10K type strain sequencing project: providing services to taxonomists for standard genome sequencing and annotation.</title>
        <authorList>
            <consortium name="The Broad Institute Genomics Platform"/>
            <consortium name="The Broad Institute Genome Sequencing Center for Infectious Disease"/>
            <person name="Wu L."/>
            <person name="Ma J."/>
        </authorList>
    </citation>
    <scope>NUCLEOTIDE SEQUENCE [LARGE SCALE GENOMIC DNA]</scope>
    <source>
        <strain evidence="5 6">XZGYJ-43</strain>
    </source>
</reference>
<keyword evidence="1" id="KW-0234">DNA repair</keyword>
<dbReference type="GO" id="GO:0006281">
    <property type="term" value="P:DNA repair"/>
    <property type="evidence" value="ECO:0007669"/>
    <property type="project" value="UniProtKB-UniRule"/>
</dbReference>
<dbReference type="EMBL" id="JBHTAR010000011">
    <property type="protein sequence ID" value="MFC7200346.1"/>
    <property type="molecule type" value="Genomic_DNA"/>
</dbReference>
<dbReference type="InterPro" id="IPR006979">
    <property type="entry name" value="Nre_C"/>
</dbReference>
<comment type="function">
    <text evidence="1">Involved in DNA damage repair.</text>
</comment>
<dbReference type="RefSeq" id="WP_279527129.1">
    <property type="nucleotide sequence ID" value="NZ_CP122312.1"/>
</dbReference>
<keyword evidence="6" id="KW-1185">Reference proteome</keyword>
<dbReference type="AlphaFoldDB" id="A0ABD5Z599"/>
<evidence type="ECO:0000313" key="5">
    <source>
        <dbReference type="EMBL" id="MFC7200346.1"/>
    </source>
</evidence>
<dbReference type="Pfam" id="PF04895">
    <property type="entry name" value="Nre_C"/>
    <property type="match status" value="1"/>
</dbReference>
<accession>A0ABD5Z599</accession>
<feature type="domain" description="Archaeal Nre N-terminal" evidence="3">
    <location>
        <begin position="21"/>
        <end position="298"/>
    </location>
</feature>
<keyword evidence="1" id="KW-0227">DNA damage</keyword>
<name>A0ABD5Z599_9EURY</name>